<feature type="signal peptide" evidence="1">
    <location>
        <begin position="1"/>
        <end position="29"/>
    </location>
</feature>
<keyword evidence="3" id="KW-1185">Reference proteome</keyword>
<gene>
    <name evidence="2" type="ORF">G6W59_11945</name>
</gene>
<accession>A0A7Y6CAL5</accession>
<evidence type="ECO:0008006" key="4">
    <source>
        <dbReference type="Google" id="ProtNLM"/>
    </source>
</evidence>
<evidence type="ECO:0000256" key="1">
    <source>
        <dbReference type="SAM" id="SignalP"/>
    </source>
</evidence>
<keyword evidence="1" id="KW-0732">Signal</keyword>
<name>A0A7Y6CAL5_9ACTN</name>
<proteinExistence type="predicted"/>
<comment type="caution">
    <text evidence="2">The sequence shown here is derived from an EMBL/GenBank/DDBJ whole genome shotgun (WGS) entry which is preliminary data.</text>
</comment>
<evidence type="ECO:0000313" key="2">
    <source>
        <dbReference type="EMBL" id="NUV29033.1"/>
    </source>
</evidence>
<reference evidence="2 3" key="1">
    <citation type="submission" date="2020-03" db="EMBL/GenBank/DDBJ databases">
        <title>Complete genome sequence of sixteen Streptomyces strains facilitates identification of candidate genes involved in plant growth-promotion in grain legumes and cereals.</title>
        <authorList>
            <person name="Gopalakrishnan S."/>
            <person name="Thakur V."/>
            <person name="Saxena R."/>
            <person name="Vadlamudi S."/>
            <person name="Purohit S."/>
            <person name="Kumar V."/>
            <person name="Rathore A."/>
            <person name="Chitikineni A."/>
            <person name="Varshney R.K."/>
        </authorList>
    </citation>
    <scope>NUCLEOTIDE SEQUENCE [LARGE SCALE GENOMIC DNA]</scope>
    <source>
        <strain evidence="2 3">KAI-180</strain>
    </source>
</reference>
<organism evidence="2 3">
    <name type="scientific">Streptomyces odorifer</name>
    <dbReference type="NCBI Taxonomy" id="53450"/>
    <lineage>
        <taxon>Bacteria</taxon>
        <taxon>Bacillati</taxon>
        <taxon>Actinomycetota</taxon>
        <taxon>Actinomycetes</taxon>
        <taxon>Kitasatosporales</taxon>
        <taxon>Streptomycetaceae</taxon>
        <taxon>Streptomyces</taxon>
        <taxon>Streptomyces albidoflavus group</taxon>
    </lineage>
</organism>
<evidence type="ECO:0000313" key="3">
    <source>
        <dbReference type="Proteomes" id="UP000540128"/>
    </source>
</evidence>
<dbReference type="EMBL" id="JAANNT010000008">
    <property type="protein sequence ID" value="NUV29033.1"/>
    <property type="molecule type" value="Genomic_DNA"/>
</dbReference>
<sequence>MRTFGRVRTTGILAGAVALLLGGPSQVHAAEGQVIQFMRGGTGYWAPDPWNGDPGDAIRACDNTTDGKGVEVTLDIHRDGSIDRVATTRGYNAGYCSPWKTGNLKEGTLVRVKFMVVKGGTVYESHSYDGVA</sequence>
<protein>
    <recommendedName>
        <fullName evidence="4">Secreted protein</fullName>
    </recommendedName>
</protein>
<dbReference type="RefSeq" id="WP_175458425.1">
    <property type="nucleotide sequence ID" value="NZ_JAANNT010000008.1"/>
</dbReference>
<dbReference type="AlphaFoldDB" id="A0A7Y6CAL5"/>
<feature type="chain" id="PRO_5031141025" description="Secreted protein" evidence="1">
    <location>
        <begin position="30"/>
        <end position="132"/>
    </location>
</feature>
<dbReference type="Proteomes" id="UP000540128">
    <property type="component" value="Unassembled WGS sequence"/>
</dbReference>